<dbReference type="Proteomes" id="UP000253910">
    <property type="component" value="Unassembled WGS sequence"/>
</dbReference>
<name>A0A369Z0Y2_HAEPA</name>
<sequence>MESMFGWAAINAILVAYGFGQKKWKFLIIPIAVKLCFWIASIYHAQLSYEERGADWSLVVVVMDIIMNVIAVLIGVGIGFILRRNKTKSEK</sequence>
<reference evidence="2 3" key="1">
    <citation type="submission" date="2018-05" db="EMBL/GenBank/DDBJ databases">
        <title>Draft Genome Sequences for a Diverse set of 7 Haemophilus Species.</title>
        <authorList>
            <person name="Nichols M."/>
            <person name="Topaz N."/>
            <person name="Wang X."/>
            <person name="Wang X."/>
            <person name="Boxrud D."/>
        </authorList>
    </citation>
    <scope>NUCLEOTIDE SEQUENCE [LARGE SCALE GENOMIC DNA]</scope>
    <source>
        <strain evidence="2 3">C2008001710</strain>
    </source>
</reference>
<feature type="transmembrane region" description="Helical" evidence="1">
    <location>
        <begin position="56"/>
        <end position="82"/>
    </location>
</feature>
<keyword evidence="1" id="KW-0472">Membrane</keyword>
<organism evidence="2 3">
    <name type="scientific">Haemophilus parainfluenzae</name>
    <dbReference type="NCBI Taxonomy" id="729"/>
    <lineage>
        <taxon>Bacteria</taxon>
        <taxon>Pseudomonadati</taxon>
        <taxon>Pseudomonadota</taxon>
        <taxon>Gammaproteobacteria</taxon>
        <taxon>Pasteurellales</taxon>
        <taxon>Pasteurellaceae</taxon>
        <taxon>Haemophilus</taxon>
    </lineage>
</organism>
<keyword evidence="1" id="KW-1133">Transmembrane helix</keyword>
<evidence type="ECO:0000313" key="3">
    <source>
        <dbReference type="Proteomes" id="UP000253910"/>
    </source>
</evidence>
<evidence type="ECO:0000256" key="1">
    <source>
        <dbReference type="SAM" id="Phobius"/>
    </source>
</evidence>
<evidence type="ECO:0000313" key="2">
    <source>
        <dbReference type="EMBL" id="RDE92659.1"/>
    </source>
</evidence>
<gene>
    <name evidence="2" type="ORF">DPV87_04620</name>
</gene>
<protein>
    <submittedName>
        <fullName evidence="2">Uncharacterized protein</fullName>
    </submittedName>
</protein>
<comment type="caution">
    <text evidence="2">The sequence shown here is derived from an EMBL/GenBank/DDBJ whole genome shotgun (WGS) entry which is preliminary data.</text>
</comment>
<keyword evidence="1" id="KW-0812">Transmembrane</keyword>
<proteinExistence type="predicted"/>
<dbReference type="AlphaFoldDB" id="A0A369Z0Y2"/>
<accession>A0A369Z0Y2</accession>
<feature type="transmembrane region" description="Helical" evidence="1">
    <location>
        <begin position="26"/>
        <end position="44"/>
    </location>
</feature>
<dbReference type="RefSeq" id="WP_111315281.1">
    <property type="nucleotide sequence ID" value="NZ_QEPW01000006.1"/>
</dbReference>
<dbReference type="EMBL" id="QEPW01000006">
    <property type="protein sequence ID" value="RDE92659.1"/>
    <property type="molecule type" value="Genomic_DNA"/>
</dbReference>